<reference evidence="4 5" key="1">
    <citation type="journal article" date="2020" name="Antonie Van Leeuwenhoek">
        <title>Rhodopirellula heiligendammensis sp. nov., Rhodopirellula pilleata sp. nov., and Rhodopirellula solitaria sp. nov. isolated from natural or artificial marine surfaces in Northern Germany and California, USA, and emended description of the genus Rhodopirellula.</title>
        <authorList>
            <person name="Kallscheuer N."/>
            <person name="Wiegand S."/>
            <person name="Jogler M."/>
            <person name="Boedeker C."/>
            <person name="Peeters S.H."/>
            <person name="Rast P."/>
            <person name="Heuer A."/>
            <person name="Jetten M.S.M."/>
            <person name="Rohde M."/>
            <person name="Jogler C."/>
        </authorList>
    </citation>
    <scope>NUCLEOTIDE SEQUENCE [LARGE SCALE GENOMIC DNA]</scope>
    <source>
        <strain evidence="4 5">Poly21</strain>
    </source>
</reference>
<feature type="domain" description="N-acetyltransferase" evidence="3">
    <location>
        <begin position="5"/>
        <end position="148"/>
    </location>
</feature>
<dbReference type="NCBIfam" id="NF002959">
    <property type="entry name" value="PRK03624.1"/>
    <property type="match status" value="1"/>
</dbReference>
<dbReference type="SUPFAM" id="SSF55729">
    <property type="entry name" value="Acyl-CoA N-acyltransferases (Nat)"/>
    <property type="match status" value="1"/>
</dbReference>
<organism evidence="4 5">
    <name type="scientific">Allorhodopirellula heiligendammensis</name>
    <dbReference type="NCBI Taxonomy" id="2714739"/>
    <lineage>
        <taxon>Bacteria</taxon>
        <taxon>Pseudomonadati</taxon>
        <taxon>Planctomycetota</taxon>
        <taxon>Planctomycetia</taxon>
        <taxon>Pirellulales</taxon>
        <taxon>Pirellulaceae</taxon>
        <taxon>Allorhodopirellula</taxon>
    </lineage>
</organism>
<dbReference type="InterPro" id="IPR016181">
    <property type="entry name" value="Acyl_CoA_acyltransferase"/>
</dbReference>
<comment type="caution">
    <text evidence="4">The sequence shown here is derived from an EMBL/GenBank/DDBJ whole genome shotgun (WGS) entry which is preliminary data.</text>
</comment>
<protein>
    <submittedName>
        <fullName evidence="4">Acetyltransferase YpeA</fullName>
        <ecNumber evidence="4">2.3.1.-</ecNumber>
    </submittedName>
</protein>
<dbReference type="AlphaFoldDB" id="A0A5C6C6Y2"/>
<evidence type="ECO:0000313" key="4">
    <source>
        <dbReference type="EMBL" id="TWU18539.1"/>
    </source>
</evidence>
<keyword evidence="5" id="KW-1185">Reference proteome</keyword>
<dbReference type="PROSITE" id="PS51186">
    <property type="entry name" value="GNAT"/>
    <property type="match status" value="1"/>
</dbReference>
<dbReference type="Proteomes" id="UP000319908">
    <property type="component" value="Unassembled WGS sequence"/>
</dbReference>
<dbReference type="OrthoDB" id="9796381at2"/>
<keyword evidence="1 4" id="KW-0808">Transferase</keyword>
<evidence type="ECO:0000313" key="5">
    <source>
        <dbReference type="Proteomes" id="UP000319908"/>
    </source>
</evidence>
<dbReference type="InterPro" id="IPR000182">
    <property type="entry name" value="GNAT_dom"/>
</dbReference>
<proteinExistence type="predicted"/>
<dbReference type="Pfam" id="PF00583">
    <property type="entry name" value="Acetyltransf_1"/>
    <property type="match status" value="1"/>
</dbReference>
<dbReference type="RefSeq" id="WP_146405570.1">
    <property type="nucleotide sequence ID" value="NZ_SJPU01000001.1"/>
</dbReference>
<dbReference type="EC" id="2.3.1.-" evidence="4"/>
<dbReference type="Gene3D" id="3.40.630.30">
    <property type="match status" value="1"/>
</dbReference>
<sequence>MPHAIKIRDFTARDEVALISLWNTCELTRPWNDPALDIHRKLSGQRDWLLVGMLDQKLIASVMVGYDGHRGWINYLAVHPIHRESGIGRLLMSEAESRLRGVRCPKINLQVRRDNREATAFYEAIGFTQDDVVSFGKRLADDSIKENERGSQS</sequence>
<dbReference type="InterPro" id="IPR050832">
    <property type="entry name" value="Bact_Acetyltransf"/>
</dbReference>
<keyword evidence="2 4" id="KW-0012">Acyltransferase</keyword>
<dbReference type="CDD" id="cd04301">
    <property type="entry name" value="NAT_SF"/>
    <property type="match status" value="1"/>
</dbReference>
<evidence type="ECO:0000256" key="2">
    <source>
        <dbReference type="ARBA" id="ARBA00023315"/>
    </source>
</evidence>
<dbReference type="PANTHER" id="PTHR43877">
    <property type="entry name" value="AMINOALKYLPHOSPHONATE N-ACETYLTRANSFERASE-RELATED-RELATED"/>
    <property type="match status" value="1"/>
</dbReference>
<accession>A0A5C6C6Y2</accession>
<dbReference type="EMBL" id="SJPU01000001">
    <property type="protein sequence ID" value="TWU18539.1"/>
    <property type="molecule type" value="Genomic_DNA"/>
</dbReference>
<evidence type="ECO:0000256" key="1">
    <source>
        <dbReference type="ARBA" id="ARBA00022679"/>
    </source>
</evidence>
<dbReference type="GO" id="GO:0016747">
    <property type="term" value="F:acyltransferase activity, transferring groups other than amino-acyl groups"/>
    <property type="evidence" value="ECO:0007669"/>
    <property type="project" value="InterPro"/>
</dbReference>
<gene>
    <name evidence="4" type="primary">ypeA_1</name>
    <name evidence="4" type="ORF">Poly21_07030</name>
</gene>
<name>A0A5C6C6Y2_9BACT</name>
<evidence type="ECO:0000259" key="3">
    <source>
        <dbReference type="PROSITE" id="PS51186"/>
    </source>
</evidence>